<organism evidence="2 3">
    <name type="scientific">Streptomyces incanus</name>
    <dbReference type="NCBI Taxonomy" id="887453"/>
    <lineage>
        <taxon>Bacteria</taxon>
        <taxon>Bacillati</taxon>
        <taxon>Actinomycetota</taxon>
        <taxon>Actinomycetes</taxon>
        <taxon>Kitasatosporales</taxon>
        <taxon>Streptomycetaceae</taxon>
        <taxon>Streptomyces</taxon>
    </lineage>
</organism>
<sequence>MGILLRQSSGRYQVCRNLISLSTLRVMGLLNGSRPARELRAMDENFAEDQEEVGGEGQGEGDAVT</sequence>
<feature type="compositionally biased region" description="Acidic residues" evidence="1">
    <location>
        <begin position="45"/>
        <end position="54"/>
    </location>
</feature>
<keyword evidence="3" id="KW-1185">Reference proteome</keyword>
<name>A0ABW0XK01_9ACTN</name>
<dbReference type="EMBL" id="JBHSPC010000019">
    <property type="protein sequence ID" value="MFC5670118.1"/>
    <property type="molecule type" value="Genomic_DNA"/>
</dbReference>
<dbReference type="Proteomes" id="UP001596183">
    <property type="component" value="Unassembled WGS sequence"/>
</dbReference>
<evidence type="ECO:0000256" key="1">
    <source>
        <dbReference type="SAM" id="MobiDB-lite"/>
    </source>
</evidence>
<accession>A0ABW0XK01</accession>
<protein>
    <submittedName>
        <fullName evidence="2">Uncharacterized protein</fullName>
    </submittedName>
</protein>
<feature type="region of interest" description="Disordered" evidence="1">
    <location>
        <begin position="44"/>
        <end position="65"/>
    </location>
</feature>
<evidence type="ECO:0000313" key="3">
    <source>
        <dbReference type="Proteomes" id="UP001596183"/>
    </source>
</evidence>
<gene>
    <name evidence="2" type="ORF">ACFP2V_08355</name>
</gene>
<comment type="caution">
    <text evidence="2">The sequence shown here is derived from an EMBL/GenBank/DDBJ whole genome shotgun (WGS) entry which is preliminary data.</text>
</comment>
<reference evidence="3" key="1">
    <citation type="journal article" date="2019" name="Int. J. Syst. Evol. Microbiol.">
        <title>The Global Catalogue of Microorganisms (GCM) 10K type strain sequencing project: providing services to taxonomists for standard genome sequencing and annotation.</title>
        <authorList>
            <consortium name="The Broad Institute Genomics Platform"/>
            <consortium name="The Broad Institute Genome Sequencing Center for Infectious Disease"/>
            <person name="Wu L."/>
            <person name="Ma J."/>
        </authorList>
    </citation>
    <scope>NUCLEOTIDE SEQUENCE [LARGE SCALE GENOMIC DNA]</scope>
    <source>
        <strain evidence="3">JCM 13852</strain>
    </source>
</reference>
<evidence type="ECO:0000313" key="2">
    <source>
        <dbReference type="EMBL" id="MFC5670118.1"/>
    </source>
</evidence>
<feature type="compositionally biased region" description="Gly residues" evidence="1">
    <location>
        <begin position="55"/>
        <end position="65"/>
    </location>
</feature>
<proteinExistence type="predicted"/>
<dbReference type="RefSeq" id="WP_141666127.1">
    <property type="nucleotide sequence ID" value="NZ_JBHSPC010000019.1"/>
</dbReference>